<comment type="caution">
    <text evidence="3">The sequence shown here is derived from an EMBL/GenBank/DDBJ whole genome shotgun (WGS) entry which is preliminary data.</text>
</comment>
<dbReference type="SUPFAM" id="SSF55874">
    <property type="entry name" value="ATPase domain of HSP90 chaperone/DNA topoisomerase II/histidine kinase"/>
    <property type="match status" value="1"/>
</dbReference>
<evidence type="ECO:0000256" key="1">
    <source>
        <dbReference type="PROSITE-ProRule" id="PRU00169"/>
    </source>
</evidence>
<dbReference type="InterPro" id="IPR036890">
    <property type="entry name" value="HATPase_C_sf"/>
</dbReference>
<name>A0A4R9JWY0_9LEPT</name>
<dbReference type="Gene3D" id="3.40.50.2300">
    <property type="match status" value="1"/>
</dbReference>
<accession>A0A4R9JWY0</accession>
<evidence type="ECO:0000259" key="2">
    <source>
        <dbReference type="PROSITE" id="PS50110"/>
    </source>
</evidence>
<dbReference type="InterPro" id="IPR001789">
    <property type="entry name" value="Sig_transdc_resp-reg_receiver"/>
</dbReference>
<keyword evidence="4" id="KW-1185">Reference proteome</keyword>
<dbReference type="PANTHER" id="PTHR43228:SF1">
    <property type="entry name" value="TWO-COMPONENT RESPONSE REGULATOR ARR22"/>
    <property type="match status" value="1"/>
</dbReference>
<dbReference type="SUPFAM" id="SSF52172">
    <property type="entry name" value="CheY-like"/>
    <property type="match status" value="1"/>
</dbReference>
<dbReference type="PROSITE" id="PS50110">
    <property type="entry name" value="RESPONSE_REGULATORY"/>
    <property type="match status" value="1"/>
</dbReference>
<reference evidence="3" key="1">
    <citation type="journal article" date="2019" name="PLoS Negl. Trop. Dis.">
        <title>Revisiting the worldwide diversity of Leptospira species in the environment.</title>
        <authorList>
            <person name="Vincent A.T."/>
            <person name="Schiettekatte O."/>
            <person name="Bourhy P."/>
            <person name="Veyrier F.J."/>
            <person name="Picardeau M."/>
        </authorList>
    </citation>
    <scope>NUCLEOTIDE SEQUENCE [LARGE SCALE GENOMIC DNA]</scope>
    <source>
        <strain evidence="3">201702476</strain>
    </source>
</reference>
<dbReference type="Pfam" id="PF00072">
    <property type="entry name" value="Response_reg"/>
    <property type="match status" value="1"/>
</dbReference>
<sequence>MKSLISKMRRPPGPVLIVEDREDNQMLLAGICESIHVPFQLAENGKVALELLSLNEVSVFLVDLMMPVMDGKSFIRELKKLKSDAVILVQTAIDGTDEIIEIMKMGVYDYLVKPLNVDLVKTTLLKALEYRYLIDIEKVLLRDESKELREQLEWLNYKETARKSSQSSTEVTAIYNLKTTLSQGSGFGAMTTLIDTIVQTSTRNENGTVTIDGEFFQVLEENNNHTKSMLRGLASAVEILESKVELTKTFSGEIVSRIEKVASHLASAAATKSITINLPMIKSEVKLLVNLELLSLCFKELLLNAIKYANASTAIDCFITLTDGYFCISFKNQLPNDIYSDISEDSQKSLVLPFFRMHPPVEALHKEEPFSLGLGLTMVDFIANKHHGMFFIRKAKDHTSKDVGFCTIAELFLPIQI</sequence>
<keyword evidence="1" id="KW-0597">Phosphoprotein</keyword>
<proteinExistence type="predicted"/>
<evidence type="ECO:0000313" key="4">
    <source>
        <dbReference type="Proteomes" id="UP000297693"/>
    </source>
</evidence>
<dbReference type="InterPro" id="IPR052048">
    <property type="entry name" value="ST_Response_Regulator"/>
</dbReference>
<dbReference type="SMART" id="SM00448">
    <property type="entry name" value="REC"/>
    <property type="match status" value="1"/>
</dbReference>
<dbReference type="Proteomes" id="UP000297693">
    <property type="component" value="Unassembled WGS sequence"/>
</dbReference>
<dbReference type="AlphaFoldDB" id="A0A4R9JWY0"/>
<dbReference type="OrthoDB" id="340661at2"/>
<dbReference type="GO" id="GO:0000160">
    <property type="term" value="P:phosphorelay signal transduction system"/>
    <property type="evidence" value="ECO:0007669"/>
    <property type="project" value="InterPro"/>
</dbReference>
<feature type="domain" description="Response regulatory" evidence="2">
    <location>
        <begin position="14"/>
        <end position="128"/>
    </location>
</feature>
<evidence type="ECO:0000313" key="3">
    <source>
        <dbReference type="EMBL" id="TGL57544.1"/>
    </source>
</evidence>
<gene>
    <name evidence="3" type="ORF">EHQ58_13650</name>
</gene>
<dbReference type="PANTHER" id="PTHR43228">
    <property type="entry name" value="TWO-COMPONENT RESPONSE REGULATOR"/>
    <property type="match status" value="1"/>
</dbReference>
<organism evidence="3 4">
    <name type="scientific">Leptospira ognonensis</name>
    <dbReference type="NCBI Taxonomy" id="2484945"/>
    <lineage>
        <taxon>Bacteria</taxon>
        <taxon>Pseudomonadati</taxon>
        <taxon>Spirochaetota</taxon>
        <taxon>Spirochaetia</taxon>
        <taxon>Leptospirales</taxon>
        <taxon>Leptospiraceae</taxon>
        <taxon>Leptospira</taxon>
    </lineage>
</organism>
<dbReference type="Gene3D" id="3.30.565.10">
    <property type="entry name" value="Histidine kinase-like ATPase, C-terminal domain"/>
    <property type="match status" value="1"/>
</dbReference>
<feature type="modified residue" description="4-aspartylphosphate" evidence="1">
    <location>
        <position position="63"/>
    </location>
</feature>
<dbReference type="InterPro" id="IPR011006">
    <property type="entry name" value="CheY-like_superfamily"/>
</dbReference>
<dbReference type="CDD" id="cd00156">
    <property type="entry name" value="REC"/>
    <property type="match status" value="1"/>
</dbReference>
<dbReference type="EMBL" id="RQGD01000035">
    <property type="protein sequence ID" value="TGL57544.1"/>
    <property type="molecule type" value="Genomic_DNA"/>
</dbReference>
<protein>
    <submittedName>
        <fullName evidence="3">Response regulator</fullName>
    </submittedName>
</protein>